<protein>
    <submittedName>
        <fullName evidence="2">Uncharacterized protein</fullName>
    </submittedName>
</protein>
<feature type="region of interest" description="Disordered" evidence="1">
    <location>
        <begin position="151"/>
        <end position="214"/>
    </location>
</feature>
<evidence type="ECO:0000256" key="1">
    <source>
        <dbReference type="SAM" id="MobiDB-lite"/>
    </source>
</evidence>
<proteinExistence type="predicted"/>
<keyword evidence="3" id="KW-1185">Reference proteome</keyword>
<accession>A0A0D6LMA6</accession>
<evidence type="ECO:0000313" key="2">
    <source>
        <dbReference type="EMBL" id="EPB73230.1"/>
    </source>
</evidence>
<dbReference type="AlphaFoldDB" id="A0A0D6LMA6"/>
<dbReference type="EMBL" id="KE125000">
    <property type="protein sequence ID" value="EPB73230.1"/>
    <property type="molecule type" value="Genomic_DNA"/>
</dbReference>
<evidence type="ECO:0000313" key="3">
    <source>
        <dbReference type="Proteomes" id="UP000054495"/>
    </source>
</evidence>
<sequence length="214" mass="23825">MFSLVEFIRRLVHVDRTIAKLTGMDGKLVHSSNMTTASRLHVAACPAVTKFCESRPSPTMRRDEKIRAFARSVQEITESEEEEESPIMTPRDTVRSPFVLVESPFTQRRCTSLSSPMTTRPSSNWQIEVCGDYTAYAMAFLLGVVNGRNNPKKNNVPRLARGLSDPGVRRPSFGNQPLSPKFQDDLLGLPPIPEATTPVSPVSQIVEEKEPAQK</sequence>
<gene>
    <name evidence="2" type="ORF">ANCCEY_07691</name>
</gene>
<name>A0A0D6LMA6_9BILA</name>
<dbReference type="Proteomes" id="UP000054495">
    <property type="component" value="Unassembled WGS sequence"/>
</dbReference>
<organism evidence="2 3">
    <name type="scientific">Ancylostoma ceylanicum</name>
    <dbReference type="NCBI Taxonomy" id="53326"/>
    <lineage>
        <taxon>Eukaryota</taxon>
        <taxon>Metazoa</taxon>
        <taxon>Ecdysozoa</taxon>
        <taxon>Nematoda</taxon>
        <taxon>Chromadorea</taxon>
        <taxon>Rhabditida</taxon>
        <taxon>Rhabditina</taxon>
        <taxon>Rhabditomorpha</taxon>
        <taxon>Strongyloidea</taxon>
        <taxon>Ancylostomatidae</taxon>
        <taxon>Ancylostomatinae</taxon>
        <taxon>Ancylostoma</taxon>
    </lineage>
</organism>
<reference evidence="2 3" key="1">
    <citation type="submission" date="2013-05" db="EMBL/GenBank/DDBJ databases">
        <title>Draft genome of the parasitic nematode Anyclostoma ceylanicum.</title>
        <authorList>
            <person name="Mitreva M."/>
        </authorList>
    </citation>
    <scope>NUCLEOTIDE SEQUENCE [LARGE SCALE GENOMIC DNA]</scope>
</reference>